<gene>
    <name evidence="1" type="ORF">CLV40_101620</name>
</gene>
<comment type="caution">
    <text evidence="1">The sequence shown here is derived from an EMBL/GenBank/DDBJ whole genome shotgun (WGS) entry which is preliminary data.</text>
</comment>
<evidence type="ECO:0000313" key="2">
    <source>
        <dbReference type="Proteomes" id="UP000239203"/>
    </source>
</evidence>
<evidence type="ECO:0008006" key="3">
    <source>
        <dbReference type="Google" id="ProtNLM"/>
    </source>
</evidence>
<dbReference type="InterPro" id="IPR052939">
    <property type="entry name" value="23S_rRNA_MeTrnsfrase_RlmA"/>
</dbReference>
<dbReference type="EMBL" id="PTIX01000001">
    <property type="protein sequence ID" value="PPK71430.1"/>
    <property type="molecule type" value="Genomic_DNA"/>
</dbReference>
<proteinExistence type="predicted"/>
<dbReference type="InterPro" id="IPR029063">
    <property type="entry name" value="SAM-dependent_MTases_sf"/>
</dbReference>
<sequence length="251" mass="27156">MRSFDELVREAASVDVLGSDFSWLAGRAREERTPWGYANLVAERAASAERVLDAQTGDGRVIASALSARPAVFAATESRPALLDRAKPVLARLGGVLVRADDGYLPLTPGAFDLVVSRHPRIGSTDWTQVARVLAPGGTYLAQQYGSGYGRELVEAMLGPQEADGGLAEQEAAAAETAGLRVVALRKAGLRAEFDDIGAVVYLLRKIVWFIPDFAVDPYRERLLLLDKQIRAQGALRTLSHRFLIEACRPG</sequence>
<accession>A0A2S6H1X8</accession>
<dbReference type="SUPFAM" id="SSF53335">
    <property type="entry name" value="S-adenosyl-L-methionine-dependent methyltransferases"/>
    <property type="match status" value="1"/>
</dbReference>
<dbReference type="OrthoDB" id="9795864at2"/>
<name>A0A2S6H1X8_9PSEU</name>
<keyword evidence="2" id="KW-1185">Reference proteome</keyword>
<reference evidence="1 2" key="1">
    <citation type="submission" date="2018-02" db="EMBL/GenBank/DDBJ databases">
        <title>Genomic Encyclopedia of Archaeal and Bacterial Type Strains, Phase II (KMG-II): from individual species to whole genera.</title>
        <authorList>
            <person name="Goeker M."/>
        </authorList>
    </citation>
    <scope>NUCLEOTIDE SEQUENCE [LARGE SCALE GENOMIC DNA]</scope>
    <source>
        <strain evidence="1 2">YU 961-1</strain>
    </source>
</reference>
<protein>
    <recommendedName>
        <fullName evidence="3">Methyltransferase family protein</fullName>
    </recommendedName>
</protein>
<dbReference type="Gene3D" id="3.40.50.150">
    <property type="entry name" value="Vaccinia Virus protein VP39"/>
    <property type="match status" value="1"/>
</dbReference>
<dbReference type="PANTHER" id="PTHR43460:SF1">
    <property type="entry name" value="METHYLTRANSFERASE TYPE 11 DOMAIN-CONTAINING PROTEIN"/>
    <property type="match status" value="1"/>
</dbReference>
<dbReference type="AlphaFoldDB" id="A0A2S6H1X8"/>
<dbReference type="Proteomes" id="UP000239203">
    <property type="component" value="Unassembled WGS sequence"/>
</dbReference>
<dbReference type="RefSeq" id="WP_104476606.1">
    <property type="nucleotide sequence ID" value="NZ_CP154825.1"/>
</dbReference>
<dbReference type="CDD" id="cd02440">
    <property type="entry name" value="AdoMet_MTases"/>
    <property type="match status" value="1"/>
</dbReference>
<organism evidence="1 2">
    <name type="scientific">Actinokineospora auranticolor</name>
    <dbReference type="NCBI Taxonomy" id="155976"/>
    <lineage>
        <taxon>Bacteria</taxon>
        <taxon>Bacillati</taxon>
        <taxon>Actinomycetota</taxon>
        <taxon>Actinomycetes</taxon>
        <taxon>Pseudonocardiales</taxon>
        <taxon>Pseudonocardiaceae</taxon>
        <taxon>Actinokineospora</taxon>
    </lineage>
</organism>
<evidence type="ECO:0000313" key="1">
    <source>
        <dbReference type="EMBL" id="PPK71430.1"/>
    </source>
</evidence>
<dbReference type="PANTHER" id="PTHR43460">
    <property type="entry name" value="METHYLTRANSFERASE"/>
    <property type="match status" value="1"/>
</dbReference>